<dbReference type="AlphaFoldDB" id="A0A818R2L3"/>
<keyword evidence="6 8" id="KW-0472">Membrane</keyword>
<reference evidence="9" key="1">
    <citation type="submission" date="2021-02" db="EMBL/GenBank/DDBJ databases">
        <authorList>
            <person name="Nowell W R."/>
        </authorList>
    </citation>
    <scope>NUCLEOTIDE SEQUENCE</scope>
</reference>
<comment type="caution">
    <text evidence="9">The sequence shown here is derived from an EMBL/GenBank/DDBJ whole genome shotgun (WGS) entry which is preliminary data.</text>
</comment>
<dbReference type="SUPFAM" id="SSF161070">
    <property type="entry name" value="SNF-like"/>
    <property type="match status" value="1"/>
</dbReference>
<evidence type="ECO:0000256" key="3">
    <source>
        <dbReference type="ARBA" id="ARBA00022448"/>
    </source>
</evidence>
<dbReference type="PANTHER" id="PTHR11616">
    <property type="entry name" value="SODIUM/CHLORIDE DEPENDENT TRANSPORTER"/>
    <property type="match status" value="1"/>
</dbReference>
<evidence type="ECO:0000313" key="9">
    <source>
        <dbReference type="EMBL" id="CAF3645961.1"/>
    </source>
</evidence>
<name>A0A818R2L3_9BILA</name>
<keyword evidence="7" id="KW-0325">Glycoprotein</keyword>
<dbReference type="GO" id="GO:0005283">
    <property type="term" value="F:amino acid:sodium symporter activity"/>
    <property type="evidence" value="ECO:0007669"/>
    <property type="project" value="TreeGrafter"/>
</dbReference>
<gene>
    <name evidence="9" type="ORF">JBS370_LOCUS6075</name>
</gene>
<evidence type="ECO:0000256" key="8">
    <source>
        <dbReference type="SAM" id="Phobius"/>
    </source>
</evidence>
<organism evidence="9 10">
    <name type="scientific">Rotaria sordida</name>
    <dbReference type="NCBI Taxonomy" id="392033"/>
    <lineage>
        <taxon>Eukaryota</taxon>
        <taxon>Metazoa</taxon>
        <taxon>Spiralia</taxon>
        <taxon>Gnathifera</taxon>
        <taxon>Rotifera</taxon>
        <taxon>Eurotatoria</taxon>
        <taxon>Bdelloidea</taxon>
        <taxon>Philodinida</taxon>
        <taxon>Philodinidae</taxon>
        <taxon>Rotaria</taxon>
    </lineage>
</organism>
<proteinExistence type="inferred from homology"/>
<protein>
    <submittedName>
        <fullName evidence="9">Uncharacterized protein</fullName>
    </submittedName>
</protein>
<dbReference type="InterPro" id="IPR000175">
    <property type="entry name" value="Na/ntran_symport"/>
</dbReference>
<dbReference type="Pfam" id="PF00209">
    <property type="entry name" value="SNF"/>
    <property type="match status" value="1"/>
</dbReference>
<dbReference type="Proteomes" id="UP000663836">
    <property type="component" value="Unassembled WGS sequence"/>
</dbReference>
<dbReference type="GO" id="GO:0089718">
    <property type="term" value="P:amino acid import across plasma membrane"/>
    <property type="evidence" value="ECO:0007669"/>
    <property type="project" value="TreeGrafter"/>
</dbReference>
<keyword evidence="4 8" id="KW-0812">Transmembrane</keyword>
<evidence type="ECO:0000256" key="4">
    <source>
        <dbReference type="ARBA" id="ARBA00022692"/>
    </source>
</evidence>
<accession>A0A818R2L3</accession>
<evidence type="ECO:0000313" key="10">
    <source>
        <dbReference type="Proteomes" id="UP000663836"/>
    </source>
</evidence>
<evidence type="ECO:0000256" key="6">
    <source>
        <dbReference type="ARBA" id="ARBA00023136"/>
    </source>
</evidence>
<evidence type="ECO:0000256" key="2">
    <source>
        <dbReference type="ARBA" id="ARBA00006459"/>
    </source>
</evidence>
<dbReference type="EMBL" id="CAJOBD010000327">
    <property type="protein sequence ID" value="CAF3645961.1"/>
    <property type="molecule type" value="Genomic_DNA"/>
</dbReference>
<comment type="similarity">
    <text evidence="2">Belongs to the sodium:neurotransmitter symporter (SNF) (TC 2.A.22) family.</text>
</comment>
<sequence length="203" mass="22828">MSMIVDRTVEQTNEFLDPYFDNDISKASSPGHIDLQNILSVVSSFTSSAFKIDSNNVVPPERKQWTNPIELFLTLVAFDAFLIPYTLMLIFIGALVFYLELTLEQFTCAGPLAVWNVNPLLLGVPSLGNVAYFNALFPYVMLIVLIIREAILSGAIEGIKFYMGTVNFSALKNSSFSIMETKMARIIDEYKIYLNTPKKIVIF</sequence>
<feature type="transmembrane region" description="Helical" evidence="8">
    <location>
        <begin position="119"/>
        <end position="147"/>
    </location>
</feature>
<evidence type="ECO:0000256" key="5">
    <source>
        <dbReference type="ARBA" id="ARBA00022989"/>
    </source>
</evidence>
<dbReference type="PANTHER" id="PTHR11616:SF321">
    <property type="entry name" value="SODIUM-DEPENDENT NUTRIENT AMINO ACID TRANSPORTER 1-RELATED"/>
    <property type="match status" value="1"/>
</dbReference>
<evidence type="ECO:0000256" key="1">
    <source>
        <dbReference type="ARBA" id="ARBA00004141"/>
    </source>
</evidence>
<comment type="subcellular location">
    <subcellularLocation>
        <location evidence="1">Membrane</location>
        <topology evidence="1">Multi-pass membrane protein</topology>
    </subcellularLocation>
</comment>
<evidence type="ECO:0000256" key="7">
    <source>
        <dbReference type="ARBA" id="ARBA00023180"/>
    </source>
</evidence>
<dbReference type="InterPro" id="IPR037272">
    <property type="entry name" value="SNS_sf"/>
</dbReference>
<keyword evidence="3" id="KW-0813">Transport</keyword>
<dbReference type="PROSITE" id="PS50267">
    <property type="entry name" value="NA_NEUROTRAN_SYMP_3"/>
    <property type="match status" value="1"/>
</dbReference>
<dbReference type="GO" id="GO:0005886">
    <property type="term" value="C:plasma membrane"/>
    <property type="evidence" value="ECO:0007669"/>
    <property type="project" value="TreeGrafter"/>
</dbReference>
<keyword evidence="5 8" id="KW-1133">Transmembrane helix</keyword>
<feature type="transmembrane region" description="Helical" evidence="8">
    <location>
        <begin position="71"/>
        <end position="99"/>
    </location>
</feature>